<evidence type="ECO:0000313" key="2">
    <source>
        <dbReference type="EMBL" id="AOR29965.1"/>
    </source>
</evidence>
<organism evidence="2 3">
    <name type="scientific">Streptomyces fodineus</name>
    <dbReference type="NCBI Taxonomy" id="1904616"/>
    <lineage>
        <taxon>Bacteria</taxon>
        <taxon>Bacillati</taxon>
        <taxon>Actinomycetota</taxon>
        <taxon>Actinomycetes</taxon>
        <taxon>Kitasatosporales</taxon>
        <taxon>Streptomycetaceae</taxon>
        <taxon>Streptomyces</taxon>
    </lineage>
</organism>
<dbReference type="KEGG" id="spun:BFF78_01700"/>
<sequence>MTSVTAHDYAWIRSSSLFRYGLETGYTLTLVRSVAPTEVLRVMEAEPQGTCTGADALIERQDELGDPTDYWDESFIAGAFTVPGEGGDWTLVLHLGDGGMGMQSRFLEALSAGGRAVVHSSNGGKPMHFFQWYEDGELRTTFEWPTARDGSTPDALNSVMREVGFELSDIEGETSERVDTKAAAFALAERLTGVRVTEELLRDAEYQLGHVPEEPAEEWTGIVIDITDAHGERFYKEISRDEIEGAAGRARAEAAEPDATRRPSSPAP</sequence>
<dbReference type="AlphaFoldDB" id="A0A1D7Y338"/>
<accession>A0A1D7Y338</accession>
<protein>
    <submittedName>
        <fullName evidence="2">Uncharacterized protein</fullName>
    </submittedName>
</protein>
<feature type="compositionally biased region" description="Basic and acidic residues" evidence="1">
    <location>
        <begin position="250"/>
        <end position="261"/>
    </location>
</feature>
<evidence type="ECO:0000313" key="3">
    <source>
        <dbReference type="Proteomes" id="UP000094960"/>
    </source>
</evidence>
<evidence type="ECO:0000256" key="1">
    <source>
        <dbReference type="SAM" id="MobiDB-lite"/>
    </source>
</evidence>
<name>A0A1D7Y338_9ACTN</name>
<gene>
    <name evidence="2" type="ORF">BFF78_01700</name>
</gene>
<feature type="region of interest" description="Disordered" evidence="1">
    <location>
        <begin position="246"/>
        <end position="268"/>
    </location>
</feature>
<proteinExistence type="predicted"/>
<dbReference type="Proteomes" id="UP000094960">
    <property type="component" value="Chromosome"/>
</dbReference>
<dbReference type="InterPro" id="IPR045592">
    <property type="entry name" value="DUF6461"/>
</dbReference>
<dbReference type="RefSeq" id="WP_069776619.1">
    <property type="nucleotide sequence ID" value="NZ_CP017248.1"/>
</dbReference>
<keyword evidence="3" id="KW-1185">Reference proteome</keyword>
<reference evidence="3" key="1">
    <citation type="submission" date="2016-09" db="EMBL/GenBank/DDBJ databases">
        <title>Streptomyces puniciscabiei strain:TW1S1 Genome sequencing and assembly.</title>
        <authorList>
            <person name="Kim M.-K."/>
            <person name="Kim S.B."/>
        </authorList>
    </citation>
    <scope>NUCLEOTIDE SEQUENCE [LARGE SCALE GENOMIC DNA]</scope>
    <source>
        <strain evidence="3">TW1S1</strain>
    </source>
</reference>
<dbReference type="Pfam" id="PF20062">
    <property type="entry name" value="DUF6461"/>
    <property type="match status" value="1"/>
</dbReference>
<dbReference type="EMBL" id="CP017248">
    <property type="protein sequence ID" value="AOR29965.1"/>
    <property type="molecule type" value="Genomic_DNA"/>
</dbReference>